<feature type="signal peptide" evidence="1">
    <location>
        <begin position="1"/>
        <end position="17"/>
    </location>
</feature>
<accession>A0A2R5F8B0</accession>
<reference evidence="2 3" key="1">
    <citation type="journal article" date="2018" name="Environ. Microbiol.">
        <title>Isolation and genomic characterization of Novimethylophilus kurashikiensis gen. nov. sp. nov., a new lanthanide-dependent methylotrophic species of Methylophilaceae.</title>
        <authorList>
            <person name="Lv H."/>
            <person name="Sahin N."/>
            <person name="Tani A."/>
        </authorList>
    </citation>
    <scope>NUCLEOTIDE SEQUENCE [LARGE SCALE GENOMIC DNA]</scope>
    <source>
        <strain evidence="2 3">La2-4</strain>
    </source>
</reference>
<evidence type="ECO:0000256" key="1">
    <source>
        <dbReference type="SAM" id="SignalP"/>
    </source>
</evidence>
<dbReference type="AlphaFoldDB" id="A0A2R5F8B0"/>
<keyword evidence="1" id="KW-0732">Signal</keyword>
<organism evidence="2 3">
    <name type="scientific">Novimethylophilus kurashikiensis</name>
    <dbReference type="NCBI Taxonomy" id="1825523"/>
    <lineage>
        <taxon>Bacteria</taxon>
        <taxon>Pseudomonadati</taxon>
        <taxon>Pseudomonadota</taxon>
        <taxon>Betaproteobacteria</taxon>
        <taxon>Nitrosomonadales</taxon>
        <taxon>Methylophilaceae</taxon>
        <taxon>Novimethylophilus</taxon>
    </lineage>
</organism>
<sequence>MIWLLGVWLLFASNAQAAAIKGDDPAIFIAYKASVVAYLKHQSEEMAKAYACVLAAKDSGQVERCAEPVNKVQVPSQVKVGKSPVVHHQDP</sequence>
<dbReference type="RefSeq" id="WP_109015645.1">
    <property type="nucleotide sequence ID" value="NZ_BDOQ01000007.1"/>
</dbReference>
<keyword evidence="3" id="KW-1185">Reference proteome</keyword>
<gene>
    <name evidence="2" type="ORF">NMK_2055</name>
</gene>
<evidence type="ECO:0000313" key="3">
    <source>
        <dbReference type="Proteomes" id="UP000245081"/>
    </source>
</evidence>
<protein>
    <submittedName>
        <fullName evidence="2">Secretion protein HlyD</fullName>
    </submittedName>
</protein>
<comment type="caution">
    <text evidence="2">The sequence shown here is derived from an EMBL/GenBank/DDBJ whole genome shotgun (WGS) entry which is preliminary data.</text>
</comment>
<dbReference type="EMBL" id="BDOQ01000007">
    <property type="protein sequence ID" value="GBG14456.1"/>
    <property type="molecule type" value="Genomic_DNA"/>
</dbReference>
<feature type="chain" id="PRO_5015323563" evidence="1">
    <location>
        <begin position="18"/>
        <end position="91"/>
    </location>
</feature>
<evidence type="ECO:0000313" key="2">
    <source>
        <dbReference type="EMBL" id="GBG14456.1"/>
    </source>
</evidence>
<proteinExistence type="predicted"/>
<name>A0A2R5F8B0_9PROT</name>
<dbReference type="Proteomes" id="UP000245081">
    <property type="component" value="Unassembled WGS sequence"/>
</dbReference>